<dbReference type="InterPro" id="IPR004839">
    <property type="entry name" value="Aminotransferase_I/II_large"/>
</dbReference>
<dbReference type="Pfam" id="PF00155">
    <property type="entry name" value="Aminotran_1_2"/>
    <property type="match status" value="1"/>
</dbReference>
<comment type="similarity">
    <text evidence="3">Belongs to the class-II pyridoxal-phosphate-dependent aminotransferase family. BioF subfamily.</text>
</comment>
<organism evidence="15 16">
    <name type="scientific">Actinopolyspora erythraea</name>
    <dbReference type="NCBI Taxonomy" id="414996"/>
    <lineage>
        <taxon>Bacteria</taxon>
        <taxon>Bacillati</taxon>
        <taxon>Actinomycetota</taxon>
        <taxon>Actinomycetes</taxon>
        <taxon>Actinopolysporales</taxon>
        <taxon>Actinopolysporaceae</taxon>
        <taxon>Actinopolyspora</taxon>
    </lineage>
</organism>
<evidence type="ECO:0000313" key="15">
    <source>
        <dbReference type="EMBL" id="ASU79817.1"/>
    </source>
</evidence>
<protein>
    <recommendedName>
        <fullName evidence="5">8-amino-7-oxononanoate synthase</fullName>
        <ecNumber evidence="5">2.3.1.47</ecNumber>
    </recommendedName>
    <alternativeName>
        <fullName evidence="9">7-keto-8-amino-pelargonic acid synthase</fullName>
    </alternativeName>
    <alternativeName>
        <fullName evidence="10">8-amino-7-ketopelargonate synthase</fullName>
    </alternativeName>
</protein>
<evidence type="ECO:0000256" key="13">
    <source>
        <dbReference type="SAM" id="MobiDB-lite"/>
    </source>
</evidence>
<evidence type="ECO:0000313" key="16">
    <source>
        <dbReference type="Proteomes" id="UP000215043"/>
    </source>
</evidence>
<dbReference type="OrthoDB" id="9807157at2"/>
<evidence type="ECO:0000256" key="7">
    <source>
        <dbReference type="ARBA" id="ARBA00022756"/>
    </source>
</evidence>
<dbReference type="Proteomes" id="UP000215043">
    <property type="component" value="Chromosome"/>
</dbReference>
<dbReference type="InterPro" id="IPR015422">
    <property type="entry name" value="PyrdxlP-dep_Trfase_small"/>
</dbReference>
<dbReference type="PROSITE" id="PS00599">
    <property type="entry name" value="AA_TRANSFER_CLASS_2"/>
    <property type="match status" value="1"/>
</dbReference>
<dbReference type="InterPro" id="IPR015421">
    <property type="entry name" value="PyrdxlP-dep_Trfase_major"/>
</dbReference>
<feature type="compositionally biased region" description="Basic and acidic residues" evidence="13">
    <location>
        <begin position="22"/>
        <end position="33"/>
    </location>
</feature>
<accession>A0A223RVE6</accession>
<dbReference type="GO" id="GO:0030170">
    <property type="term" value="F:pyridoxal phosphate binding"/>
    <property type="evidence" value="ECO:0007669"/>
    <property type="project" value="InterPro"/>
</dbReference>
<gene>
    <name evidence="15" type="ORF">CDG81_17865</name>
</gene>
<dbReference type="InterPro" id="IPR001917">
    <property type="entry name" value="Aminotrans_II_pyridoxalP_BS"/>
</dbReference>
<reference evidence="15 16" key="1">
    <citation type="submission" date="2017-08" db="EMBL/GenBank/DDBJ databases">
        <title>The complete genome sequence of moderately halophilic actinomycete Actinopolyspora erythraea YIM 90600, the producer of novel erythromycin, novel actinopolysporins A-C and tubercidin.</title>
        <authorList>
            <person name="Yin M."/>
            <person name="Tang S."/>
        </authorList>
    </citation>
    <scope>NUCLEOTIDE SEQUENCE [LARGE SCALE GENOMIC DNA]</scope>
    <source>
        <strain evidence="15 16">YIM 90600</strain>
    </source>
</reference>
<dbReference type="Gene3D" id="3.40.640.10">
    <property type="entry name" value="Type I PLP-dependent aspartate aminotransferase-like (Major domain)"/>
    <property type="match status" value="1"/>
</dbReference>
<evidence type="ECO:0000256" key="2">
    <source>
        <dbReference type="ARBA" id="ARBA00004746"/>
    </source>
</evidence>
<evidence type="ECO:0000256" key="11">
    <source>
        <dbReference type="ARBA" id="ARBA00047715"/>
    </source>
</evidence>
<evidence type="ECO:0000259" key="14">
    <source>
        <dbReference type="Pfam" id="PF00155"/>
    </source>
</evidence>
<name>A0A223RVE6_9ACTN</name>
<evidence type="ECO:0000256" key="3">
    <source>
        <dbReference type="ARBA" id="ARBA00010008"/>
    </source>
</evidence>
<feature type="domain" description="Aminotransferase class I/classII large" evidence="14">
    <location>
        <begin position="44"/>
        <end position="383"/>
    </location>
</feature>
<feature type="region of interest" description="Disordered" evidence="13">
    <location>
        <begin position="22"/>
        <end position="41"/>
    </location>
</feature>
<evidence type="ECO:0000256" key="4">
    <source>
        <dbReference type="ARBA" id="ARBA00011738"/>
    </source>
</evidence>
<keyword evidence="6" id="KW-0808">Transferase</keyword>
<comment type="subunit">
    <text evidence="4">Homodimer.</text>
</comment>
<dbReference type="InterPro" id="IPR050087">
    <property type="entry name" value="AON_synthase_class-II"/>
</dbReference>
<comment type="cofactor">
    <cofactor evidence="1 12">
        <name>pyridoxal 5'-phosphate</name>
        <dbReference type="ChEBI" id="CHEBI:597326"/>
    </cofactor>
</comment>
<dbReference type="SUPFAM" id="SSF53383">
    <property type="entry name" value="PLP-dependent transferases"/>
    <property type="match status" value="1"/>
</dbReference>
<evidence type="ECO:0000256" key="12">
    <source>
        <dbReference type="RuleBase" id="RU003693"/>
    </source>
</evidence>
<comment type="catalytic activity">
    <reaction evidence="11">
        <text>6-carboxyhexanoyl-[ACP] + L-alanine + H(+) = (8S)-8-amino-7-oxononanoate + holo-[ACP] + CO2</text>
        <dbReference type="Rhea" id="RHEA:42288"/>
        <dbReference type="Rhea" id="RHEA-COMP:9685"/>
        <dbReference type="Rhea" id="RHEA-COMP:9955"/>
        <dbReference type="ChEBI" id="CHEBI:15378"/>
        <dbReference type="ChEBI" id="CHEBI:16526"/>
        <dbReference type="ChEBI" id="CHEBI:57972"/>
        <dbReference type="ChEBI" id="CHEBI:64479"/>
        <dbReference type="ChEBI" id="CHEBI:78846"/>
        <dbReference type="ChEBI" id="CHEBI:149468"/>
        <dbReference type="EC" id="2.3.1.47"/>
    </reaction>
</comment>
<dbReference type="EC" id="2.3.1.47" evidence="5"/>
<dbReference type="PANTHER" id="PTHR13693:SF100">
    <property type="entry name" value="8-AMINO-7-OXONONANOATE SYNTHASE"/>
    <property type="match status" value="1"/>
</dbReference>
<dbReference type="EMBL" id="CP022752">
    <property type="protein sequence ID" value="ASU79817.1"/>
    <property type="molecule type" value="Genomic_DNA"/>
</dbReference>
<evidence type="ECO:0000256" key="6">
    <source>
        <dbReference type="ARBA" id="ARBA00022679"/>
    </source>
</evidence>
<dbReference type="InterPro" id="IPR015424">
    <property type="entry name" value="PyrdxlP-dep_Trfase"/>
</dbReference>
<evidence type="ECO:0000256" key="9">
    <source>
        <dbReference type="ARBA" id="ARBA00032610"/>
    </source>
</evidence>
<dbReference type="KEGG" id="aey:CDG81_17865"/>
<dbReference type="AlphaFoldDB" id="A0A223RVE6"/>
<dbReference type="PANTHER" id="PTHR13693">
    <property type="entry name" value="CLASS II AMINOTRANSFERASE/8-AMINO-7-OXONONANOATE SYNTHASE"/>
    <property type="match status" value="1"/>
</dbReference>
<sequence>MTPSTSPPGYPDPRAVFDRLDREAEHREAEGLTRRPPVRPAEEDVLDLAGNDYLGLANHRAVTDAAASAARRWGAGAGGSRLVTGTTELHTELEDELAEFCGTESALVFSSGYTANLAMLTALAGRNSLLVSDSHNHASLIDGCRLSRAEVRVVAHLDTRAAEAELAERPHEGLLLTESVFSVDGDTAPLREALRVCRANGAALLVDDAHGLGVLGDGGAGALTAFDMRTAPDVVATVTLSKALGAQGGAVLGPRRVIEHLRQSARTFVFDTGLAPAAAAGALAALRVLWGDPRRCSRVREVAEGLYRELVRRGVPATRPGAAVLGIPAGEANTAVRWAAECLRRGVRVGCFRPPSVPDGSARLRLTARADLPPGRITEVAAVLAATAPEEVLG</sequence>
<dbReference type="Gene3D" id="3.90.1150.10">
    <property type="entry name" value="Aspartate Aminotransferase, domain 1"/>
    <property type="match status" value="1"/>
</dbReference>
<proteinExistence type="inferred from homology"/>
<keyword evidence="8 12" id="KW-0663">Pyridoxal phosphate</keyword>
<dbReference type="GO" id="GO:0009102">
    <property type="term" value="P:biotin biosynthetic process"/>
    <property type="evidence" value="ECO:0007669"/>
    <property type="project" value="UniProtKB-KW"/>
</dbReference>
<comment type="pathway">
    <text evidence="2">Cofactor biosynthesis; biotin biosynthesis.</text>
</comment>
<dbReference type="RefSeq" id="WP_052428542.1">
    <property type="nucleotide sequence ID" value="NZ_CP022752.1"/>
</dbReference>
<keyword evidence="7" id="KW-0093">Biotin biosynthesis</keyword>
<dbReference type="GO" id="GO:0008710">
    <property type="term" value="F:8-amino-7-oxononanoate synthase activity"/>
    <property type="evidence" value="ECO:0007669"/>
    <property type="project" value="UniProtKB-EC"/>
</dbReference>
<evidence type="ECO:0000256" key="1">
    <source>
        <dbReference type="ARBA" id="ARBA00001933"/>
    </source>
</evidence>
<evidence type="ECO:0000256" key="10">
    <source>
        <dbReference type="ARBA" id="ARBA00033381"/>
    </source>
</evidence>
<evidence type="ECO:0000256" key="8">
    <source>
        <dbReference type="ARBA" id="ARBA00022898"/>
    </source>
</evidence>
<evidence type="ECO:0000256" key="5">
    <source>
        <dbReference type="ARBA" id="ARBA00013187"/>
    </source>
</evidence>